<feature type="binding site" evidence="18">
    <location>
        <position position="366"/>
    </location>
    <ligand>
        <name>Mg(2+)</name>
        <dbReference type="ChEBI" id="CHEBI:18420"/>
        <label>2</label>
        <note>catalytic</note>
    </ligand>
</feature>
<dbReference type="GO" id="GO:0035556">
    <property type="term" value="P:intracellular signal transduction"/>
    <property type="evidence" value="ECO:0007669"/>
    <property type="project" value="InterPro"/>
</dbReference>
<feature type="binding site" evidence="17">
    <location>
        <position position="1105"/>
    </location>
    <ligand>
        <name>ATP</name>
        <dbReference type="ChEBI" id="CHEBI:30616"/>
    </ligand>
</feature>
<dbReference type="GO" id="GO:0005524">
    <property type="term" value="F:ATP binding"/>
    <property type="evidence" value="ECO:0007669"/>
    <property type="project" value="UniProtKB-UniRule"/>
</dbReference>
<feature type="binding site" evidence="18">
    <location>
        <position position="322"/>
    </location>
    <ligand>
        <name>Mg(2+)</name>
        <dbReference type="ChEBI" id="CHEBI:18420"/>
        <label>2</label>
        <note>catalytic</note>
    </ligand>
</feature>
<feature type="binding site" evidence="17">
    <location>
        <begin position="1058"/>
        <end position="1060"/>
    </location>
    <ligand>
        <name>ATP</name>
        <dbReference type="ChEBI" id="CHEBI:30616"/>
    </ligand>
</feature>
<feature type="transmembrane region" description="Helical" evidence="20">
    <location>
        <begin position="135"/>
        <end position="156"/>
    </location>
</feature>
<evidence type="ECO:0000256" key="17">
    <source>
        <dbReference type="PIRSR" id="PIRSR039050-50"/>
    </source>
</evidence>
<dbReference type="Proteomes" id="UP000838412">
    <property type="component" value="Chromosome 7"/>
</dbReference>
<keyword evidence="6 16" id="KW-0479">Metal-binding</keyword>
<evidence type="ECO:0000256" key="15">
    <source>
        <dbReference type="ARBA" id="ARBA00023239"/>
    </source>
</evidence>
<keyword evidence="13 16" id="KW-0472">Membrane</keyword>
<feature type="binding site" evidence="17">
    <location>
        <begin position="364"/>
        <end position="366"/>
    </location>
    <ligand>
        <name>ATP</name>
        <dbReference type="ChEBI" id="CHEBI:30616"/>
    </ligand>
</feature>
<dbReference type="OrthoDB" id="10035433at2759"/>
<dbReference type="InterPro" id="IPR001054">
    <property type="entry name" value="A/G_cyclase"/>
</dbReference>
<dbReference type="PIRSF" id="PIRSF039050">
    <property type="entry name" value="Ade_cyc"/>
    <property type="match status" value="1"/>
</dbReference>
<dbReference type="PROSITE" id="PS00452">
    <property type="entry name" value="GUANYLATE_CYCLASE_1"/>
    <property type="match status" value="1"/>
</dbReference>
<dbReference type="Gene3D" id="3.30.70.1230">
    <property type="entry name" value="Nucleotide cyclase"/>
    <property type="match status" value="2"/>
</dbReference>
<evidence type="ECO:0000256" key="19">
    <source>
        <dbReference type="RuleBase" id="RU000405"/>
    </source>
</evidence>
<dbReference type="GO" id="GO:0004016">
    <property type="term" value="F:adenylate cyclase activity"/>
    <property type="evidence" value="ECO:0007669"/>
    <property type="project" value="UniProtKB-EC"/>
</dbReference>
<keyword evidence="15 16" id="KW-0456">Lyase</keyword>
<evidence type="ECO:0000256" key="9">
    <source>
        <dbReference type="ARBA" id="ARBA00022840"/>
    </source>
</evidence>
<dbReference type="InterPro" id="IPR029787">
    <property type="entry name" value="Nucleotide_cyclase"/>
</dbReference>
<feature type="binding site" evidence="17">
    <location>
        <position position="979"/>
    </location>
    <ligand>
        <name>ATP</name>
        <dbReference type="ChEBI" id="CHEBI:30616"/>
    </ligand>
</feature>
<evidence type="ECO:0000256" key="3">
    <source>
        <dbReference type="ARBA" id="ARBA00004141"/>
    </source>
</evidence>
<evidence type="ECO:0000256" key="2">
    <source>
        <dbReference type="ARBA" id="ARBA00001936"/>
    </source>
</evidence>
<dbReference type="InterPro" id="IPR018297">
    <property type="entry name" value="A/G_cyclase_CS"/>
</dbReference>
<feature type="transmembrane region" description="Helical" evidence="20">
    <location>
        <begin position="718"/>
        <end position="736"/>
    </location>
</feature>
<dbReference type="SMART" id="SM00044">
    <property type="entry name" value="CYCc"/>
    <property type="match status" value="2"/>
</dbReference>
<dbReference type="Pfam" id="PF00211">
    <property type="entry name" value="Guanylate_cyc"/>
    <property type="match status" value="2"/>
</dbReference>
<evidence type="ECO:0000256" key="4">
    <source>
        <dbReference type="ARBA" id="ARBA00012201"/>
    </source>
</evidence>
<dbReference type="PANTHER" id="PTHR45627">
    <property type="entry name" value="ADENYLATE CYCLASE TYPE 1"/>
    <property type="match status" value="1"/>
</dbReference>
<dbReference type="EMBL" id="OV696692">
    <property type="protein sequence ID" value="CAH1268842.1"/>
    <property type="molecule type" value="Genomic_DNA"/>
</dbReference>
<feature type="binding site" evidence="17">
    <location>
        <begin position="1065"/>
        <end position="1069"/>
    </location>
    <ligand>
        <name>ATP</name>
        <dbReference type="ChEBI" id="CHEBI:30616"/>
    </ligand>
</feature>
<accession>A0A8K0A4A9</accession>
<dbReference type="InterPro" id="IPR032628">
    <property type="entry name" value="AC_N"/>
</dbReference>
<keyword evidence="12 16" id="KW-0115">cAMP biosynthesis</keyword>
<evidence type="ECO:0000256" key="5">
    <source>
        <dbReference type="ARBA" id="ARBA00022692"/>
    </source>
</evidence>
<dbReference type="EC" id="4.6.1.1" evidence="4 16"/>
<gene>
    <name evidence="22" type="primary">ADCY2</name>
    <name evidence="22" type="ORF">BLAG_LOCUS21649</name>
</gene>
<feature type="binding site" evidence="18">
    <location>
        <position position="366"/>
    </location>
    <ligand>
        <name>Mg(2+)</name>
        <dbReference type="ChEBI" id="CHEBI:18420"/>
        <label>1</label>
        <note>catalytic</note>
    </ligand>
</feature>
<feature type="transmembrane region" description="Helical" evidence="20">
    <location>
        <begin position="800"/>
        <end position="821"/>
    </location>
</feature>
<feature type="transmembrane region" description="Helical" evidence="20">
    <location>
        <begin position="168"/>
        <end position="184"/>
    </location>
</feature>
<feature type="binding site" evidence="18">
    <location>
        <position position="323"/>
    </location>
    <ligand>
        <name>Mg(2+)</name>
        <dbReference type="ChEBI" id="CHEBI:18420"/>
        <label>2</label>
        <note>catalytic</note>
    </ligand>
</feature>
<comment type="subcellular location">
    <subcellularLocation>
        <location evidence="3">Membrane</location>
        <topology evidence="3">Multi-pass membrane protein</topology>
    </subcellularLocation>
</comment>
<reference evidence="22" key="1">
    <citation type="submission" date="2022-01" db="EMBL/GenBank/DDBJ databases">
        <authorList>
            <person name="Braso-Vives M."/>
        </authorList>
    </citation>
    <scope>NUCLEOTIDE SEQUENCE</scope>
</reference>
<feature type="domain" description="Guanylate cyclase" evidence="21">
    <location>
        <begin position="927"/>
        <end position="1071"/>
    </location>
</feature>
<dbReference type="PROSITE" id="PS50125">
    <property type="entry name" value="GUANYLATE_CYCLASE_2"/>
    <property type="match status" value="2"/>
</dbReference>
<evidence type="ECO:0000313" key="23">
    <source>
        <dbReference type="Proteomes" id="UP000838412"/>
    </source>
</evidence>
<evidence type="ECO:0000256" key="12">
    <source>
        <dbReference type="ARBA" id="ARBA00022998"/>
    </source>
</evidence>
<evidence type="ECO:0000256" key="6">
    <source>
        <dbReference type="ARBA" id="ARBA00022723"/>
    </source>
</evidence>
<evidence type="ECO:0000256" key="18">
    <source>
        <dbReference type="PIRSR" id="PIRSR039050-51"/>
    </source>
</evidence>
<feature type="binding site" evidence="17">
    <location>
        <position position="410"/>
    </location>
    <ligand>
        <name>ATP</name>
        <dbReference type="ChEBI" id="CHEBI:30616"/>
    </ligand>
</feature>
<evidence type="ECO:0000259" key="21">
    <source>
        <dbReference type="PROSITE" id="PS50125"/>
    </source>
</evidence>
<feature type="binding site" evidence="17">
    <location>
        <begin position="322"/>
        <end position="327"/>
    </location>
    <ligand>
        <name>ATP</name>
        <dbReference type="ChEBI" id="CHEBI:30616"/>
    </ligand>
</feature>
<protein>
    <recommendedName>
        <fullName evidence="4 16">adenylate cyclase</fullName>
        <ecNumber evidence="4 16">4.6.1.1</ecNumber>
    </recommendedName>
</protein>
<feature type="transmembrane region" description="Helical" evidence="20">
    <location>
        <begin position="841"/>
        <end position="859"/>
    </location>
</feature>
<feature type="transmembrane region" description="Helical" evidence="20">
    <location>
        <begin position="216"/>
        <end position="236"/>
    </location>
</feature>
<evidence type="ECO:0000256" key="8">
    <source>
        <dbReference type="ARBA" id="ARBA00022741"/>
    </source>
</evidence>
<dbReference type="GO" id="GO:0007189">
    <property type="term" value="P:adenylate cyclase-activating G protein-coupled receptor signaling pathway"/>
    <property type="evidence" value="ECO:0007669"/>
    <property type="project" value="TreeGrafter"/>
</dbReference>
<keyword evidence="18" id="KW-0464">Manganese</keyword>
<keyword evidence="11 20" id="KW-1133">Transmembrane helix</keyword>
<dbReference type="SUPFAM" id="SSF55073">
    <property type="entry name" value="Nucleotide cyclase"/>
    <property type="match status" value="2"/>
</dbReference>
<dbReference type="GO" id="GO:0046872">
    <property type="term" value="F:metal ion binding"/>
    <property type="evidence" value="ECO:0007669"/>
    <property type="project" value="UniProtKB-KW"/>
</dbReference>
<name>A0A8K0A4A9_BRALA</name>
<comment type="similarity">
    <text evidence="16 19">Belongs to the adenylyl cyclase class-4/guanylyl cyclase family.</text>
</comment>
<feature type="domain" description="Guanylate cyclase" evidence="21">
    <location>
        <begin position="317"/>
        <end position="444"/>
    </location>
</feature>
<evidence type="ECO:0000256" key="14">
    <source>
        <dbReference type="ARBA" id="ARBA00023180"/>
    </source>
</evidence>
<evidence type="ECO:0000256" key="7">
    <source>
        <dbReference type="ARBA" id="ARBA00022737"/>
    </source>
</evidence>
<dbReference type="PANTHER" id="PTHR45627:SF12">
    <property type="entry name" value="ADENYLATE CYCLASE TYPE 2"/>
    <property type="match status" value="1"/>
</dbReference>
<comment type="catalytic activity">
    <reaction evidence="1 16">
        <text>ATP = 3',5'-cyclic AMP + diphosphate</text>
        <dbReference type="Rhea" id="RHEA:15389"/>
        <dbReference type="ChEBI" id="CHEBI:30616"/>
        <dbReference type="ChEBI" id="CHEBI:33019"/>
        <dbReference type="ChEBI" id="CHEBI:58165"/>
        <dbReference type="EC" id="4.6.1.1"/>
    </reaction>
</comment>
<keyword evidence="9 16" id="KW-0067">ATP-binding</keyword>
<keyword evidence="14" id="KW-0325">Glycoprotein</keyword>
<proteinExistence type="inferred from homology"/>
<sequence length="1136" mass="129197">MIHHSRSPVSTEMVETSSSQHCFLQQAPNETPCVADQASVSSMENELSLQKLKERFHEMDIEGLYRRYCERLKHSLLLILLLLFVANGVILLVLFYLENKSFHQHFEIPVIIGITAAILLAIFLVLQFSRLLHNFITLVSLFIWLLLLGGGLGFMFSQRHMKLPYNDVGYFFIITLVSYTMLPFSRRYSVIVGVLTCLAFLVPALIISVLDKTFLATQFIANIAVLLSVNLAGMYHKYFVDIAHRRTFLDTRHCIESRIKLEKEREQQERLLLSVLPAHLAKEMKEEMMGRVTGTSLHHSTSTCFHSMYIKRHLNVSILYADIVGFTTLASECTPAELVRTLNELFGKFDQIAEKNNCMRIKILGDCYYCVSGLPDPIPDHAKNCVKMGLEICDAIKKVAWATGVDINMRVGVHTGNVLCGVIGLHKWQYDVWSHHVTLANHMESGGRPGRVHITKATLDELQGYYKVEPGDGHLRDDYLKENNVETFFVIDPKARNRVTPHMSQHRKLARDNKQRASVRMTRYLSTWGAHKPFQDLPDISRNRNTYLTPESPRPTSPTVHPDQVHVNVIRINSVPCSDVSASVQPCALEDQINERMEQAIEGITTHKQWIKSPDMHRLTLGFKNPEWQEKYREMKVPMFKFNVLCAFMIFVSMAIVHFAVLPKTPILIWSYLLSTLTLLLVLFLSFAENIQCYKKHRHPTFSFLASMTSRFWWLRRCLALLVLITILTVAATSILDCGRSRSFGLHSNGSGADPTPSMPQCPNSTSASCVQVSPYFFLSYLLGMLSCMVFLQTGFSVKLVGLTLALVVYSVLLHHTHAWVFNGFDCMYTNNSKDNFYIELNQRGTIYLVVLYITILVIDRQVEYTSRMDFLWKTKCRREGEEVETMENLNKVLVENVMPVHVADHFLSSSARSSRELYSQSYEFVCVMFASIPNFKEFYVETDVNKEGLECLRLLNEIIADFDELLSKPKFSHVEKIKTIGSTYMAATGLTSTTGQQGVSYPEKLHLMGNMVDFALALVQKLHLINKHSFNDFKLRIGINHGPVIAGVIGARKPQYDIWGNSVNVASRMESTGVMGCIQVTEESAQFLTELNYQCECRGLVDVKGKGKLKTYLIDTSMATGMQYTSSYGHRMSLE</sequence>
<evidence type="ECO:0000256" key="1">
    <source>
        <dbReference type="ARBA" id="ARBA00001593"/>
    </source>
</evidence>
<feature type="binding site" evidence="18">
    <location>
        <position position="322"/>
    </location>
    <ligand>
        <name>Mg(2+)</name>
        <dbReference type="ChEBI" id="CHEBI:18420"/>
        <label>1</label>
        <note>catalytic</note>
    </ligand>
</feature>
<evidence type="ECO:0000256" key="20">
    <source>
        <dbReference type="SAM" id="Phobius"/>
    </source>
</evidence>
<evidence type="ECO:0000256" key="11">
    <source>
        <dbReference type="ARBA" id="ARBA00022989"/>
    </source>
</evidence>
<keyword evidence="23" id="KW-1185">Reference proteome</keyword>
<feature type="transmembrane region" description="Helical" evidence="20">
    <location>
        <begin position="642"/>
        <end position="661"/>
    </location>
</feature>
<dbReference type="FunFam" id="3.30.70.1230:FF:000014">
    <property type="entry name" value="adenylate cyclase type 9"/>
    <property type="match status" value="1"/>
</dbReference>
<keyword evidence="8 16" id="KW-0547">Nucleotide-binding</keyword>
<dbReference type="InterPro" id="IPR030672">
    <property type="entry name" value="Adcy"/>
</dbReference>
<dbReference type="Pfam" id="PF16214">
    <property type="entry name" value="AC_N"/>
    <property type="match status" value="1"/>
</dbReference>
<comment type="cofactor">
    <cofactor evidence="2">
        <name>Mn(2+)</name>
        <dbReference type="ChEBI" id="CHEBI:29035"/>
    </cofactor>
</comment>
<evidence type="ECO:0000256" key="16">
    <source>
        <dbReference type="PIRNR" id="PIRNR039050"/>
    </source>
</evidence>
<evidence type="ECO:0000256" key="13">
    <source>
        <dbReference type="ARBA" id="ARBA00023136"/>
    </source>
</evidence>
<keyword evidence="10 16" id="KW-0460">Magnesium</keyword>
<keyword evidence="7" id="KW-0677">Repeat</keyword>
<feature type="transmembrane region" description="Helical" evidence="20">
    <location>
        <begin position="773"/>
        <end position="793"/>
    </location>
</feature>
<dbReference type="GO" id="GO:0007193">
    <property type="term" value="P:adenylate cyclase-inhibiting G protein-coupled receptor signaling pathway"/>
    <property type="evidence" value="ECO:0007669"/>
    <property type="project" value="TreeGrafter"/>
</dbReference>
<dbReference type="Pfam" id="PF06327">
    <property type="entry name" value="Adcy_cons_dom"/>
    <property type="match status" value="1"/>
</dbReference>
<dbReference type="InterPro" id="IPR009398">
    <property type="entry name" value="Adcy_conserved_dom"/>
</dbReference>
<keyword evidence="5 20" id="KW-0812">Transmembrane</keyword>
<organism evidence="22 23">
    <name type="scientific">Branchiostoma lanceolatum</name>
    <name type="common">Common lancelet</name>
    <name type="synonym">Amphioxus lanceolatum</name>
    <dbReference type="NCBI Taxonomy" id="7740"/>
    <lineage>
        <taxon>Eukaryota</taxon>
        <taxon>Metazoa</taxon>
        <taxon>Chordata</taxon>
        <taxon>Cephalochordata</taxon>
        <taxon>Leptocardii</taxon>
        <taxon>Amphioxiformes</taxon>
        <taxon>Branchiostomatidae</taxon>
        <taxon>Branchiostoma</taxon>
    </lineage>
</organism>
<comment type="cofactor">
    <cofactor evidence="18">
        <name>Mg(2+)</name>
        <dbReference type="ChEBI" id="CHEBI:18420"/>
    </cofactor>
    <cofactor evidence="18">
        <name>Mn(2+)</name>
        <dbReference type="ChEBI" id="CHEBI:29035"/>
    </cofactor>
    <text evidence="18">Binds 2 magnesium ions per subunit. Is also active with manganese (in vitro).</text>
</comment>
<dbReference type="FunFam" id="3.30.70.1230:FF:000003">
    <property type="entry name" value="Adenylate cyclase"/>
    <property type="match status" value="1"/>
</dbReference>
<feature type="transmembrane region" description="Helical" evidence="20">
    <location>
        <begin position="108"/>
        <end position="128"/>
    </location>
</feature>
<dbReference type="AlphaFoldDB" id="A0A8K0A4A9"/>
<feature type="transmembrane region" description="Helical" evidence="20">
    <location>
        <begin position="667"/>
        <end position="688"/>
    </location>
</feature>
<dbReference type="GO" id="GO:0005886">
    <property type="term" value="C:plasma membrane"/>
    <property type="evidence" value="ECO:0007669"/>
    <property type="project" value="InterPro"/>
</dbReference>
<dbReference type="CDD" id="cd07302">
    <property type="entry name" value="CHD"/>
    <property type="match status" value="2"/>
</dbReference>
<comment type="function">
    <text evidence="16">Catalyzes the formation of the signaling molecule cAMP in response to G-protein signaling.</text>
</comment>
<dbReference type="GO" id="GO:0006171">
    <property type="term" value="P:cAMP biosynthetic process"/>
    <property type="evidence" value="ECO:0007669"/>
    <property type="project" value="UniProtKB-KW"/>
</dbReference>
<evidence type="ECO:0000256" key="10">
    <source>
        <dbReference type="ARBA" id="ARBA00022842"/>
    </source>
</evidence>
<evidence type="ECO:0000313" key="22">
    <source>
        <dbReference type="EMBL" id="CAH1268842.1"/>
    </source>
</evidence>
<feature type="transmembrane region" description="Helical" evidence="20">
    <location>
        <begin position="191"/>
        <end position="210"/>
    </location>
</feature>
<feature type="transmembrane region" description="Helical" evidence="20">
    <location>
        <begin position="76"/>
        <end position="96"/>
    </location>
</feature>